<proteinExistence type="predicted"/>
<keyword evidence="3" id="KW-1185">Reference proteome</keyword>
<organism evidence="2 3">
    <name type="scientific">Leucobacter iarius</name>
    <dbReference type="NCBI Taxonomy" id="333963"/>
    <lineage>
        <taxon>Bacteria</taxon>
        <taxon>Bacillati</taxon>
        <taxon>Actinomycetota</taxon>
        <taxon>Actinomycetes</taxon>
        <taxon>Micrococcales</taxon>
        <taxon>Microbacteriaceae</taxon>
        <taxon>Leucobacter</taxon>
    </lineage>
</organism>
<dbReference type="EMBL" id="BAAAOB010000005">
    <property type="protein sequence ID" value="GAA1798844.1"/>
    <property type="molecule type" value="Genomic_DNA"/>
</dbReference>
<keyword evidence="1" id="KW-0472">Membrane</keyword>
<accession>A0ABN2LTD5</accession>
<feature type="transmembrane region" description="Helical" evidence="1">
    <location>
        <begin position="21"/>
        <end position="42"/>
    </location>
</feature>
<evidence type="ECO:0008006" key="4">
    <source>
        <dbReference type="Google" id="ProtNLM"/>
    </source>
</evidence>
<name>A0ABN2LTD5_9MICO</name>
<dbReference type="Proteomes" id="UP001500851">
    <property type="component" value="Unassembled WGS sequence"/>
</dbReference>
<keyword evidence="1" id="KW-1133">Transmembrane helix</keyword>
<gene>
    <name evidence="2" type="ORF">GCM10009768_29870</name>
</gene>
<feature type="transmembrane region" description="Helical" evidence="1">
    <location>
        <begin position="54"/>
        <end position="74"/>
    </location>
</feature>
<evidence type="ECO:0000256" key="1">
    <source>
        <dbReference type="SAM" id="Phobius"/>
    </source>
</evidence>
<dbReference type="RefSeq" id="WP_336653378.1">
    <property type="nucleotide sequence ID" value="NZ_BAAAOB010000005.1"/>
</dbReference>
<feature type="transmembrane region" description="Helical" evidence="1">
    <location>
        <begin position="115"/>
        <end position="137"/>
    </location>
</feature>
<keyword evidence="1" id="KW-0812">Transmembrane</keyword>
<comment type="caution">
    <text evidence="2">The sequence shown here is derived from an EMBL/GenBank/DDBJ whole genome shotgun (WGS) entry which is preliminary data.</text>
</comment>
<evidence type="ECO:0000313" key="3">
    <source>
        <dbReference type="Proteomes" id="UP001500851"/>
    </source>
</evidence>
<evidence type="ECO:0000313" key="2">
    <source>
        <dbReference type="EMBL" id="GAA1798844.1"/>
    </source>
</evidence>
<protein>
    <recommendedName>
        <fullName evidence="4">Integral membrane protein</fullName>
    </recommendedName>
</protein>
<feature type="transmembrane region" description="Helical" evidence="1">
    <location>
        <begin position="86"/>
        <end position="109"/>
    </location>
</feature>
<sequence>MPDSQTRDALAPADSTEKLRGAGRVLIAVYLVLAIAATFRSVYQIISKFDEAPVAYSLSAVAGIVYIVASIALIKRRGAWRTVAWIAIGFELLGVLVVGVLSFAVPQWFAHPSVWSWFGAGYLFIPLVLPVLGLVWLSRSARAAQDGARHAAH</sequence>
<reference evidence="2 3" key="1">
    <citation type="journal article" date="2019" name="Int. J. Syst. Evol. Microbiol.">
        <title>The Global Catalogue of Microorganisms (GCM) 10K type strain sequencing project: providing services to taxonomists for standard genome sequencing and annotation.</title>
        <authorList>
            <consortium name="The Broad Institute Genomics Platform"/>
            <consortium name="The Broad Institute Genome Sequencing Center for Infectious Disease"/>
            <person name="Wu L."/>
            <person name="Ma J."/>
        </authorList>
    </citation>
    <scope>NUCLEOTIDE SEQUENCE [LARGE SCALE GENOMIC DNA]</scope>
    <source>
        <strain evidence="2 3">JCM 14736</strain>
    </source>
</reference>